<proteinExistence type="predicted"/>
<sequence>MGPQPLQVAEEGVAAGVVTAVDAALQRCGGLPSAGLHRAAKPSLWLAPTCPEPTEGKLEEALCPGHQIHLGKRDDQEIGEPVASAGLMERENPVKWLAAVVWWLRTVAESQAKGVREEYFKCKK</sequence>
<protein>
    <submittedName>
        <fullName evidence="2">Small ribosomal subunit protein eS12-like</fullName>
    </submittedName>
</protein>
<dbReference type="RefSeq" id="XP_073914984.1">
    <property type="nucleotide sequence ID" value="XM_074058883.1"/>
</dbReference>
<gene>
    <name evidence="2" type="primary">LOC141418434</name>
</gene>
<accession>A0AC58LCW6</accession>
<evidence type="ECO:0000313" key="1">
    <source>
        <dbReference type="Proteomes" id="UP001732720"/>
    </source>
</evidence>
<keyword evidence="1" id="KW-1185">Reference proteome</keyword>
<dbReference type="Proteomes" id="UP001732720">
    <property type="component" value="Chromosome 2"/>
</dbReference>
<reference evidence="2" key="1">
    <citation type="submission" date="2025-08" db="UniProtKB">
        <authorList>
            <consortium name="RefSeq"/>
        </authorList>
    </citation>
    <scope>IDENTIFICATION</scope>
</reference>
<organism evidence="1 2">
    <name type="scientific">Castor canadensis</name>
    <name type="common">American beaver</name>
    <dbReference type="NCBI Taxonomy" id="51338"/>
    <lineage>
        <taxon>Eukaryota</taxon>
        <taxon>Metazoa</taxon>
        <taxon>Chordata</taxon>
        <taxon>Craniata</taxon>
        <taxon>Vertebrata</taxon>
        <taxon>Euteleostomi</taxon>
        <taxon>Mammalia</taxon>
        <taxon>Eutheria</taxon>
        <taxon>Euarchontoglires</taxon>
        <taxon>Glires</taxon>
        <taxon>Rodentia</taxon>
        <taxon>Castorimorpha</taxon>
        <taxon>Castoridae</taxon>
        <taxon>Castor</taxon>
    </lineage>
</organism>
<evidence type="ECO:0000313" key="2">
    <source>
        <dbReference type="RefSeq" id="XP_073914984.1"/>
    </source>
</evidence>
<name>A0AC58LCW6_CASCN</name>